<sequence length="154" mass="16830">MKKLSPWLGLVFRVVVGAVLLVAGYLKAFNPSKAKMAVRAYEALPIPVANILGVALPWIEIGAGLLLILGVAVRQTAIFSGFLMLIFIIAIAQAWARGLSIDCGCFGGGGQVDAKDTKYVQEILRDFGLGLMSLYLFRYPKSRFALEREKETHE</sequence>
<protein>
    <submittedName>
        <fullName evidence="10">Unannotated protein</fullName>
    </submittedName>
</protein>
<dbReference type="EMBL" id="CAFAAC010000016">
    <property type="protein sequence ID" value="CAB4783027.1"/>
    <property type="molecule type" value="Genomic_DNA"/>
</dbReference>
<evidence type="ECO:0000313" key="7">
    <source>
        <dbReference type="EMBL" id="CAB4783027.1"/>
    </source>
</evidence>
<keyword evidence="3 5" id="KW-1133">Transmembrane helix</keyword>
<dbReference type="GO" id="GO:0030416">
    <property type="term" value="P:methylamine metabolic process"/>
    <property type="evidence" value="ECO:0007669"/>
    <property type="project" value="InterPro"/>
</dbReference>
<evidence type="ECO:0000313" key="8">
    <source>
        <dbReference type="EMBL" id="CAB4894070.1"/>
    </source>
</evidence>
<reference evidence="10" key="1">
    <citation type="submission" date="2020-05" db="EMBL/GenBank/DDBJ databases">
        <authorList>
            <person name="Chiriac C."/>
            <person name="Salcher M."/>
            <person name="Ghai R."/>
            <person name="Kavagutti S V."/>
        </authorList>
    </citation>
    <scope>NUCLEOTIDE SEQUENCE</scope>
</reference>
<evidence type="ECO:0000256" key="2">
    <source>
        <dbReference type="ARBA" id="ARBA00022692"/>
    </source>
</evidence>
<evidence type="ECO:0000256" key="5">
    <source>
        <dbReference type="SAM" id="Phobius"/>
    </source>
</evidence>
<evidence type="ECO:0000313" key="9">
    <source>
        <dbReference type="EMBL" id="CAB4976212.1"/>
    </source>
</evidence>
<dbReference type="AlphaFoldDB" id="A0A6J7PW99"/>
<dbReference type="GO" id="GO:0016020">
    <property type="term" value="C:membrane"/>
    <property type="evidence" value="ECO:0007669"/>
    <property type="project" value="UniProtKB-SubCell"/>
</dbReference>
<accession>A0A6J7PW99</accession>
<evidence type="ECO:0000313" key="10">
    <source>
        <dbReference type="EMBL" id="CAB5009191.1"/>
    </source>
</evidence>
<feature type="transmembrane region" description="Helical" evidence="5">
    <location>
        <begin position="46"/>
        <end position="69"/>
    </location>
</feature>
<keyword evidence="4 5" id="KW-0472">Membrane</keyword>
<feature type="domain" description="Methylamine utilisation protein MauE" evidence="6">
    <location>
        <begin position="6"/>
        <end position="135"/>
    </location>
</feature>
<gene>
    <name evidence="7" type="ORF">UFOPK2967_00429</name>
    <name evidence="8" type="ORF">UFOPK3587_00089</name>
    <name evidence="9" type="ORF">UFOPK3984_00097</name>
    <name evidence="10" type="ORF">UFOPK4114_00149</name>
</gene>
<keyword evidence="2 5" id="KW-0812">Transmembrane</keyword>
<evidence type="ECO:0000256" key="4">
    <source>
        <dbReference type="ARBA" id="ARBA00023136"/>
    </source>
</evidence>
<comment type="subcellular location">
    <subcellularLocation>
        <location evidence="1">Membrane</location>
        <topology evidence="1">Multi-pass membrane protein</topology>
    </subcellularLocation>
</comment>
<proteinExistence type="predicted"/>
<evidence type="ECO:0000256" key="3">
    <source>
        <dbReference type="ARBA" id="ARBA00022989"/>
    </source>
</evidence>
<feature type="transmembrane region" description="Helical" evidence="5">
    <location>
        <begin position="76"/>
        <end position="96"/>
    </location>
</feature>
<dbReference type="InterPro" id="IPR009908">
    <property type="entry name" value="Methylamine_util_MauE"/>
</dbReference>
<evidence type="ECO:0000259" key="6">
    <source>
        <dbReference type="Pfam" id="PF07291"/>
    </source>
</evidence>
<name>A0A6J7PW99_9ZZZZ</name>
<organism evidence="10">
    <name type="scientific">freshwater metagenome</name>
    <dbReference type="NCBI Taxonomy" id="449393"/>
    <lineage>
        <taxon>unclassified sequences</taxon>
        <taxon>metagenomes</taxon>
        <taxon>ecological metagenomes</taxon>
    </lineage>
</organism>
<evidence type="ECO:0000256" key="1">
    <source>
        <dbReference type="ARBA" id="ARBA00004141"/>
    </source>
</evidence>
<dbReference type="EMBL" id="CAFBMN010000002">
    <property type="protein sequence ID" value="CAB4894070.1"/>
    <property type="molecule type" value="Genomic_DNA"/>
</dbReference>
<dbReference type="EMBL" id="CAFBPP010000002">
    <property type="protein sequence ID" value="CAB5009191.1"/>
    <property type="molecule type" value="Genomic_DNA"/>
</dbReference>
<dbReference type="EMBL" id="CAFBOP010000002">
    <property type="protein sequence ID" value="CAB4976212.1"/>
    <property type="molecule type" value="Genomic_DNA"/>
</dbReference>
<feature type="transmembrane region" description="Helical" evidence="5">
    <location>
        <begin position="7"/>
        <end position="26"/>
    </location>
</feature>
<dbReference type="Pfam" id="PF07291">
    <property type="entry name" value="MauE"/>
    <property type="match status" value="1"/>
</dbReference>